<dbReference type="InterPro" id="IPR003018">
    <property type="entry name" value="GAF"/>
</dbReference>
<keyword evidence="1" id="KW-0378">Hydrolase</keyword>
<dbReference type="Gene3D" id="3.30.450.40">
    <property type="match status" value="1"/>
</dbReference>
<keyword evidence="5" id="KW-1185">Reference proteome</keyword>
<dbReference type="PANTHER" id="PTHR43156">
    <property type="entry name" value="STAGE II SPORULATION PROTEIN E-RELATED"/>
    <property type="match status" value="1"/>
</dbReference>
<dbReference type="AlphaFoldDB" id="A0A518CCX6"/>
<organism evidence="4 5">
    <name type="scientific">Bremerella volcania</name>
    <dbReference type="NCBI Taxonomy" id="2527984"/>
    <lineage>
        <taxon>Bacteria</taxon>
        <taxon>Pseudomonadati</taxon>
        <taxon>Planctomycetota</taxon>
        <taxon>Planctomycetia</taxon>
        <taxon>Pirellulales</taxon>
        <taxon>Pirellulaceae</taxon>
        <taxon>Bremerella</taxon>
    </lineage>
</organism>
<dbReference type="PANTHER" id="PTHR43156:SF2">
    <property type="entry name" value="STAGE II SPORULATION PROTEIN E"/>
    <property type="match status" value="1"/>
</dbReference>
<sequence>MDTTAINVRRRGGWFSIYHPRSRTKHRFPKLQYVAQSMPRQIPNYLRVHREETQASEPTRQEAYPGLSKISAALTDLTGFGLALREEPSIKKGKRMSQQHVTRGGKMSRLELHAHEGAQARTVDDAAMLENLGGLAGGLEFLLAEIDRLRVAIRQREAELATHIPVVAHPAVDHLADRLEAALASAVEVTGATAAGLYVLDDATSELKLRAAYNLPQSRLLDPPRPLEGSLADLEALSGNAVVLEDTKLLPHWPCPEDVPSAVCIPVATSTTPLGTLWVFADDSRDFSNRETNLLEIIAGKLAVDLERDQLIAERRTTQKLARQKNQIADRQRAQLPNVKPLVEGWDVSAWTQQGNEMGGDFHDWAVIEDGKLAIFVGDAMDDNFDAVMTSTSLATAVKANCRIAHTAEVMLDRVNRTFWAASAGDHFASLAYAIFDPMLGTMEAGSCGHVQGFAFKQNSVRPLWNNSWPLGSGPDVEPELASAMLQPGEVMALLSSGLIETLRELDGKNWQAKFCDLVVRHLDLPSDRILRAVQERLNRAVLSGSLDKTLVFVKRKEDN</sequence>
<proteinExistence type="predicted"/>
<evidence type="ECO:0000256" key="1">
    <source>
        <dbReference type="ARBA" id="ARBA00022801"/>
    </source>
</evidence>
<dbReference type="GO" id="GO:0016791">
    <property type="term" value="F:phosphatase activity"/>
    <property type="evidence" value="ECO:0007669"/>
    <property type="project" value="TreeGrafter"/>
</dbReference>
<evidence type="ECO:0000313" key="5">
    <source>
        <dbReference type="Proteomes" id="UP000318626"/>
    </source>
</evidence>
<dbReference type="InterPro" id="IPR001932">
    <property type="entry name" value="PPM-type_phosphatase-like_dom"/>
</dbReference>
<dbReference type="Pfam" id="PF13185">
    <property type="entry name" value="GAF_2"/>
    <property type="match status" value="1"/>
</dbReference>
<dbReference type="Proteomes" id="UP000318626">
    <property type="component" value="Chromosome"/>
</dbReference>
<dbReference type="SMART" id="SM00065">
    <property type="entry name" value="GAF"/>
    <property type="match status" value="1"/>
</dbReference>
<dbReference type="SUPFAM" id="SSF55781">
    <property type="entry name" value="GAF domain-like"/>
    <property type="match status" value="1"/>
</dbReference>
<evidence type="ECO:0000313" key="4">
    <source>
        <dbReference type="EMBL" id="QDU77079.1"/>
    </source>
</evidence>
<dbReference type="KEGG" id="bvo:Pan97_41390"/>
<dbReference type="EMBL" id="CP036289">
    <property type="protein sequence ID" value="QDU77079.1"/>
    <property type="molecule type" value="Genomic_DNA"/>
</dbReference>
<dbReference type="Gene3D" id="3.60.40.10">
    <property type="entry name" value="PPM-type phosphatase domain"/>
    <property type="match status" value="1"/>
</dbReference>
<dbReference type="OrthoDB" id="250169at2"/>
<accession>A0A518CCX6</accession>
<dbReference type="InterPro" id="IPR036457">
    <property type="entry name" value="PPM-type-like_dom_sf"/>
</dbReference>
<evidence type="ECO:0000259" key="2">
    <source>
        <dbReference type="SMART" id="SM00065"/>
    </source>
</evidence>
<feature type="domain" description="GAF" evidence="2">
    <location>
        <begin position="174"/>
        <end position="316"/>
    </location>
</feature>
<name>A0A518CCX6_9BACT</name>
<dbReference type="Pfam" id="PF07228">
    <property type="entry name" value="SpoIIE"/>
    <property type="match status" value="1"/>
</dbReference>
<evidence type="ECO:0000259" key="3">
    <source>
        <dbReference type="SMART" id="SM00331"/>
    </source>
</evidence>
<gene>
    <name evidence="4" type="ORF">Pan97_41390</name>
</gene>
<dbReference type="InterPro" id="IPR029016">
    <property type="entry name" value="GAF-like_dom_sf"/>
</dbReference>
<feature type="domain" description="PPM-type phosphatase" evidence="3">
    <location>
        <begin position="343"/>
        <end position="556"/>
    </location>
</feature>
<dbReference type="SMART" id="SM00331">
    <property type="entry name" value="PP2C_SIG"/>
    <property type="match status" value="1"/>
</dbReference>
<protein>
    <submittedName>
        <fullName evidence="4">Stage II sporulation protein E (SpoIIE)</fullName>
    </submittedName>
</protein>
<dbReference type="InterPro" id="IPR052016">
    <property type="entry name" value="Bact_Sigma-Reg"/>
</dbReference>
<reference evidence="5" key="1">
    <citation type="submission" date="2019-02" db="EMBL/GenBank/DDBJ databases">
        <title>Deep-cultivation of Planctomycetes and their phenomic and genomic characterization uncovers novel biology.</title>
        <authorList>
            <person name="Wiegand S."/>
            <person name="Jogler M."/>
            <person name="Boedeker C."/>
            <person name="Pinto D."/>
            <person name="Vollmers J."/>
            <person name="Rivas-Marin E."/>
            <person name="Kohn T."/>
            <person name="Peeters S.H."/>
            <person name="Heuer A."/>
            <person name="Rast P."/>
            <person name="Oberbeckmann S."/>
            <person name="Bunk B."/>
            <person name="Jeske O."/>
            <person name="Meyerdierks A."/>
            <person name="Storesund J.E."/>
            <person name="Kallscheuer N."/>
            <person name="Luecker S."/>
            <person name="Lage O.M."/>
            <person name="Pohl T."/>
            <person name="Merkel B.J."/>
            <person name="Hornburger P."/>
            <person name="Mueller R.-W."/>
            <person name="Bruemmer F."/>
            <person name="Labrenz M."/>
            <person name="Spormann A.M."/>
            <person name="Op den Camp H."/>
            <person name="Overmann J."/>
            <person name="Amann R."/>
            <person name="Jetten M.S.M."/>
            <person name="Mascher T."/>
            <person name="Medema M.H."/>
            <person name="Devos D.P."/>
            <person name="Kaster A.-K."/>
            <person name="Ovreas L."/>
            <person name="Rohde M."/>
            <person name="Galperin M.Y."/>
            <person name="Jogler C."/>
        </authorList>
    </citation>
    <scope>NUCLEOTIDE SEQUENCE [LARGE SCALE GENOMIC DNA]</scope>
    <source>
        <strain evidence="5">Pan97</strain>
    </source>
</reference>